<feature type="binding site" evidence="4">
    <location>
        <begin position="10"/>
        <end position="11"/>
    </location>
    <ligand>
        <name>D-ribulose 5-phosphate</name>
        <dbReference type="ChEBI" id="CHEBI:58121"/>
    </ligand>
</feature>
<dbReference type="PIRSF" id="PIRSF005384">
    <property type="entry name" value="RpiB_LacA_B"/>
    <property type="match status" value="1"/>
</dbReference>
<feature type="binding site" evidence="4">
    <location>
        <position position="111"/>
    </location>
    <ligand>
        <name>D-ribulose 5-phosphate</name>
        <dbReference type="ChEBI" id="CHEBI:58121"/>
    </ligand>
</feature>
<dbReference type="SUPFAM" id="SSF89623">
    <property type="entry name" value="Ribose/Galactose isomerase RpiB/AlsB"/>
    <property type="match status" value="1"/>
</dbReference>
<dbReference type="EMBL" id="CADCUR010000115">
    <property type="protein sequence ID" value="CAA9397854.1"/>
    <property type="molecule type" value="Genomic_DNA"/>
</dbReference>
<dbReference type="PANTHER" id="PTHR30345:SF0">
    <property type="entry name" value="DNA DAMAGE-REPAIR_TOLERATION PROTEIN DRT102"/>
    <property type="match status" value="1"/>
</dbReference>
<dbReference type="GO" id="GO:0009052">
    <property type="term" value="P:pentose-phosphate shunt, non-oxidative branch"/>
    <property type="evidence" value="ECO:0007669"/>
    <property type="project" value="TreeGrafter"/>
</dbReference>
<feature type="binding site" evidence="4">
    <location>
        <position position="138"/>
    </location>
    <ligand>
        <name>D-ribulose 5-phosphate</name>
        <dbReference type="ChEBI" id="CHEBI:58121"/>
    </ligand>
</feature>
<dbReference type="AlphaFoldDB" id="A0A6J4NYZ8"/>
<dbReference type="GO" id="GO:0004751">
    <property type="term" value="F:ribose-5-phosphate isomerase activity"/>
    <property type="evidence" value="ECO:0007669"/>
    <property type="project" value="UniProtKB-EC"/>
</dbReference>
<dbReference type="NCBIfam" id="TIGR01120">
    <property type="entry name" value="rpiB"/>
    <property type="match status" value="1"/>
</dbReference>
<name>A0A6J4NYZ8_9BACT</name>
<dbReference type="Pfam" id="PF02502">
    <property type="entry name" value="LacAB_rpiB"/>
    <property type="match status" value="1"/>
</dbReference>
<protein>
    <submittedName>
        <fullName evidence="5">Ribose 5-phosphate isomerase B</fullName>
        <ecNumber evidence="5">5.3.1.6</ecNumber>
    </submittedName>
</protein>
<dbReference type="InterPro" id="IPR004785">
    <property type="entry name" value="RpiB"/>
</dbReference>
<evidence type="ECO:0000313" key="5">
    <source>
        <dbReference type="EMBL" id="CAA9397854.1"/>
    </source>
</evidence>
<feature type="active site" description="Proton donor" evidence="3">
    <location>
        <position position="100"/>
    </location>
</feature>
<dbReference type="GO" id="GO:0019316">
    <property type="term" value="P:D-allose catabolic process"/>
    <property type="evidence" value="ECO:0007669"/>
    <property type="project" value="TreeGrafter"/>
</dbReference>
<dbReference type="InterPro" id="IPR036569">
    <property type="entry name" value="RpiB_LacA_LacB_sf"/>
</dbReference>
<feature type="binding site" evidence="4">
    <location>
        <position position="134"/>
    </location>
    <ligand>
        <name>D-ribulose 5-phosphate</name>
        <dbReference type="ChEBI" id="CHEBI:58121"/>
    </ligand>
</feature>
<reference evidence="5" key="1">
    <citation type="submission" date="2020-02" db="EMBL/GenBank/DDBJ databases">
        <authorList>
            <person name="Meier V. D."/>
        </authorList>
    </citation>
    <scope>NUCLEOTIDE SEQUENCE</scope>
    <source>
        <strain evidence="5">AVDCRST_MAG74</strain>
    </source>
</reference>
<sequence length="151" mass="16492">MTKRIAIGADHAGFADKEKIKRQLDMLGVEYEDIGTDSTESVDYPIYAQKVAEKVASGEVERGILVCGSGNGMQIAANKVRGVRAALAWNEETARLAREHNDANVLSVPARIISAEEVSKVIKSYLEAEFEGGRHARRIGEISDLEKSEMS</sequence>
<keyword evidence="2 5" id="KW-0413">Isomerase</keyword>
<proteinExistence type="inferred from homology"/>
<evidence type="ECO:0000256" key="2">
    <source>
        <dbReference type="ARBA" id="ARBA00023235"/>
    </source>
</evidence>
<gene>
    <name evidence="5" type="ORF">AVDCRST_MAG74-1494</name>
</gene>
<evidence type="ECO:0000256" key="1">
    <source>
        <dbReference type="ARBA" id="ARBA00008754"/>
    </source>
</evidence>
<feature type="active site" description="Proton acceptor" evidence="3">
    <location>
        <position position="67"/>
    </location>
</feature>
<organism evidence="5">
    <name type="scientific">uncultured Pyrinomonadaceae bacterium</name>
    <dbReference type="NCBI Taxonomy" id="2283094"/>
    <lineage>
        <taxon>Bacteria</taxon>
        <taxon>Pseudomonadati</taxon>
        <taxon>Acidobacteriota</taxon>
        <taxon>Blastocatellia</taxon>
        <taxon>Blastocatellales</taxon>
        <taxon>Pyrinomonadaceae</taxon>
        <taxon>environmental samples</taxon>
    </lineage>
</organism>
<dbReference type="Gene3D" id="3.40.1400.10">
    <property type="entry name" value="Sugar-phosphate isomerase, RpiB/LacA/LacB"/>
    <property type="match status" value="1"/>
</dbReference>
<accession>A0A6J4NYZ8</accession>
<dbReference type="PANTHER" id="PTHR30345">
    <property type="entry name" value="RIBOSE-5-PHOSPHATE ISOMERASE B"/>
    <property type="match status" value="1"/>
</dbReference>
<feature type="binding site" evidence="4">
    <location>
        <begin position="68"/>
        <end position="72"/>
    </location>
    <ligand>
        <name>D-ribulose 5-phosphate</name>
        <dbReference type="ChEBI" id="CHEBI:58121"/>
    </ligand>
</feature>
<evidence type="ECO:0000256" key="3">
    <source>
        <dbReference type="PIRSR" id="PIRSR005384-1"/>
    </source>
</evidence>
<comment type="similarity">
    <text evidence="1">Belongs to the LacAB/RpiB family.</text>
</comment>
<feature type="binding site" evidence="4">
    <location>
        <position position="101"/>
    </location>
    <ligand>
        <name>D-ribulose 5-phosphate</name>
        <dbReference type="ChEBI" id="CHEBI:58121"/>
    </ligand>
</feature>
<dbReference type="EC" id="5.3.1.6" evidence="5"/>
<evidence type="ECO:0000256" key="4">
    <source>
        <dbReference type="PIRSR" id="PIRSR005384-2"/>
    </source>
</evidence>
<dbReference type="InterPro" id="IPR003500">
    <property type="entry name" value="RpiB_LacA_LacB"/>
</dbReference>
<dbReference type="NCBIfam" id="NF004051">
    <property type="entry name" value="PRK05571.1"/>
    <property type="match status" value="1"/>
</dbReference>
<dbReference type="NCBIfam" id="TIGR00689">
    <property type="entry name" value="rpiB_lacA_lacB"/>
    <property type="match status" value="1"/>
</dbReference>